<dbReference type="Gene3D" id="3.40.630.30">
    <property type="match status" value="1"/>
</dbReference>
<dbReference type="InterPro" id="IPR013653">
    <property type="entry name" value="GCN5-like_dom"/>
</dbReference>
<dbReference type="GO" id="GO:0016746">
    <property type="term" value="F:acyltransferase activity"/>
    <property type="evidence" value="ECO:0007669"/>
    <property type="project" value="UniProtKB-KW"/>
</dbReference>
<dbReference type="Pfam" id="PF08445">
    <property type="entry name" value="FR47"/>
    <property type="match status" value="1"/>
</dbReference>
<keyword evidence="2" id="KW-0808">Transferase</keyword>
<dbReference type="PROSITE" id="PS51186">
    <property type="entry name" value="GNAT"/>
    <property type="match status" value="1"/>
</dbReference>
<reference evidence="2 3" key="1">
    <citation type="submission" date="2022-11" db="EMBL/GenBank/DDBJ databases">
        <title>Nonomuraea corallina sp. nov., a new species of the genus Nonomuraea isolated from sea side sediment in Thai sea.</title>
        <authorList>
            <person name="Ngamcharungchit C."/>
            <person name="Matsumoto A."/>
            <person name="Suriyachadkun C."/>
            <person name="Panbangred W."/>
            <person name="Inahashi Y."/>
            <person name="Intra B."/>
        </authorList>
    </citation>
    <scope>NUCLEOTIDE SEQUENCE [LARGE SCALE GENOMIC DNA]</scope>
    <source>
        <strain evidence="2 3">DSM 43553</strain>
    </source>
</reference>
<keyword evidence="3" id="KW-1185">Reference proteome</keyword>
<dbReference type="SUPFAM" id="SSF55729">
    <property type="entry name" value="Acyl-CoA N-acyltransferases (Nat)"/>
    <property type="match status" value="1"/>
</dbReference>
<proteinExistence type="predicted"/>
<organism evidence="2 3">
    <name type="scientific">Nonomuraea ferruginea</name>
    <dbReference type="NCBI Taxonomy" id="46174"/>
    <lineage>
        <taxon>Bacteria</taxon>
        <taxon>Bacillati</taxon>
        <taxon>Actinomycetota</taxon>
        <taxon>Actinomycetes</taxon>
        <taxon>Streptosporangiales</taxon>
        <taxon>Streptosporangiaceae</taxon>
        <taxon>Nonomuraea</taxon>
    </lineage>
</organism>
<comment type="caution">
    <text evidence="2">The sequence shown here is derived from an EMBL/GenBank/DDBJ whole genome shotgun (WGS) entry which is preliminary data.</text>
</comment>
<dbReference type="EMBL" id="JAPNUD010000205">
    <property type="protein sequence ID" value="MDA0646550.1"/>
    <property type="molecule type" value="Genomic_DNA"/>
</dbReference>
<dbReference type="RefSeq" id="WP_271279816.1">
    <property type="nucleotide sequence ID" value="NZ_BAABFD010000020.1"/>
</dbReference>
<evidence type="ECO:0000313" key="2">
    <source>
        <dbReference type="EMBL" id="MDA0646550.1"/>
    </source>
</evidence>
<accession>A0ABT4TBK8</accession>
<feature type="domain" description="N-acetyltransferase" evidence="1">
    <location>
        <begin position="122"/>
        <end position="254"/>
    </location>
</feature>
<keyword evidence="2" id="KW-0012">Acyltransferase</keyword>
<dbReference type="EC" id="2.3.1.-" evidence="2"/>
<name>A0ABT4TBK8_9ACTN</name>
<protein>
    <submittedName>
        <fullName evidence="2">GNAT family N-acetyltransferase</fullName>
        <ecNumber evidence="2">2.3.1.-</ecNumber>
    </submittedName>
</protein>
<sequence>MIHELASLAGLRAACGDDDLVVWNAQDLGGGGPARAWASGGAVVSAAPGVSRHDRLAVWGEAADAVELVRHALAELGPSYRPWGERELLAQVVAKLDGLEVGGAFSWMSLADRPGPGFPSGPAFATEVGWLPAEAEGEVAALLAVDAPDSYAAPGMPGVRRWAGVRVDGVLASVAADAWPAPSVGVLAGVATAAAFRGRGLAERVCGWVSGELVASYGRAALMVDDDNATAIAVYERLGYRIRPVLSSYMKSTM</sequence>
<dbReference type="InterPro" id="IPR016181">
    <property type="entry name" value="Acyl_CoA_acyltransferase"/>
</dbReference>
<evidence type="ECO:0000313" key="3">
    <source>
        <dbReference type="Proteomes" id="UP001212498"/>
    </source>
</evidence>
<dbReference type="InterPro" id="IPR000182">
    <property type="entry name" value="GNAT_dom"/>
</dbReference>
<evidence type="ECO:0000259" key="1">
    <source>
        <dbReference type="PROSITE" id="PS51186"/>
    </source>
</evidence>
<dbReference type="Proteomes" id="UP001212498">
    <property type="component" value="Unassembled WGS sequence"/>
</dbReference>
<gene>
    <name evidence="2" type="ORF">OUY24_38475</name>
</gene>